<evidence type="ECO:0000313" key="3">
    <source>
        <dbReference type="WBParaSite" id="TASK_0000095101-mRNA-1"/>
    </source>
</evidence>
<dbReference type="Proteomes" id="UP000282613">
    <property type="component" value="Unassembled WGS sequence"/>
</dbReference>
<sequence>MSGSTAYIRKLSPAMWHNTYHPSKISRTIRAAKTLKLTVWGMGHASESERVIYADCFIAIVGCCLFTAEPRMKLIVDYVVEHKMEFDQPLDISPSIETTLGSIVHLLPSFKCPERMSC</sequence>
<evidence type="ECO:0000313" key="2">
    <source>
        <dbReference type="Proteomes" id="UP000282613"/>
    </source>
</evidence>
<dbReference type="WBParaSite" id="TASK_0000095101-mRNA-1">
    <property type="protein sequence ID" value="TASK_0000095101-mRNA-1"/>
    <property type="gene ID" value="TASK_0000095101"/>
</dbReference>
<gene>
    <name evidence="1" type="ORF">TASK_LOCUS952</name>
</gene>
<protein>
    <submittedName>
        <fullName evidence="3">Cytochrome P450</fullName>
    </submittedName>
</protein>
<evidence type="ECO:0000313" key="1">
    <source>
        <dbReference type="EMBL" id="VDK22211.1"/>
    </source>
</evidence>
<reference evidence="1 2" key="2">
    <citation type="submission" date="2018-11" db="EMBL/GenBank/DDBJ databases">
        <authorList>
            <consortium name="Pathogen Informatics"/>
        </authorList>
    </citation>
    <scope>NUCLEOTIDE SEQUENCE [LARGE SCALE GENOMIC DNA]</scope>
</reference>
<organism evidence="3">
    <name type="scientific">Taenia asiatica</name>
    <name type="common">Asian tapeworm</name>
    <dbReference type="NCBI Taxonomy" id="60517"/>
    <lineage>
        <taxon>Eukaryota</taxon>
        <taxon>Metazoa</taxon>
        <taxon>Spiralia</taxon>
        <taxon>Lophotrochozoa</taxon>
        <taxon>Platyhelminthes</taxon>
        <taxon>Cestoda</taxon>
        <taxon>Eucestoda</taxon>
        <taxon>Cyclophyllidea</taxon>
        <taxon>Taeniidae</taxon>
        <taxon>Taenia</taxon>
    </lineage>
</organism>
<dbReference type="STRING" id="60517.A0A0R3VUF7"/>
<reference evidence="3" key="1">
    <citation type="submission" date="2017-02" db="UniProtKB">
        <authorList>
            <consortium name="WormBaseParasite"/>
        </authorList>
    </citation>
    <scope>IDENTIFICATION</scope>
</reference>
<proteinExistence type="predicted"/>
<accession>A0A0R3VUF7</accession>
<name>A0A0R3VUF7_TAEAS</name>
<dbReference type="AlphaFoldDB" id="A0A0R3VUF7"/>
<keyword evidence="2" id="KW-1185">Reference proteome</keyword>
<dbReference type="OrthoDB" id="610608at2759"/>
<dbReference type="EMBL" id="UYRS01000170">
    <property type="protein sequence ID" value="VDK22211.1"/>
    <property type="molecule type" value="Genomic_DNA"/>
</dbReference>